<dbReference type="EMBL" id="CP107006">
    <property type="protein sequence ID" value="UYQ93386.1"/>
    <property type="molecule type" value="Genomic_DNA"/>
</dbReference>
<feature type="transmembrane region" description="Helical" evidence="1">
    <location>
        <begin position="439"/>
        <end position="461"/>
    </location>
</feature>
<evidence type="ECO:0000313" key="4">
    <source>
        <dbReference type="Proteomes" id="UP001162741"/>
    </source>
</evidence>
<evidence type="ECO:0000256" key="1">
    <source>
        <dbReference type="SAM" id="Phobius"/>
    </source>
</evidence>
<keyword evidence="1" id="KW-0472">Membrane</keyword>
<dbReference type="Pfam" id="PF03413">
    <property type="entry name" value="PepSY"/>
    <property type="match status" value="1"/>
</dbReference>
<feature type="transmembrane region" description="Helical" evidence="1">
    <location>
        <begin position="346"/>
        <end position="367"/>
    </location>
</feature>
<dbReference type="Pfam" id="PF03929">
    <property type="entry name" value="PepSY_TM"/>
    <property type="match status" value="1"/>
</dbReference>
<keyword evidence="1" id="KW-0812">Transmembrane</keyword>
<feature type="transmembrane region" description="Helical" evidence="1">
    <location>
        <begin position="147"/>
        <end position="168"/>
    </location>
</feature>
<dbReference type="InterPro" id="IPR005625">
    <property type="entry name" value="PepSY-ass_TM"/>
</dbReference>
<evidence type="ECO:0000313" key="3">
    <source>
        <dbReference type="EMBL" id="UYQ93386.1"/>
    </source>
</evidence>
<dbReference type="Proteomes" id="UP001162741">
    <property type="component" value="Chromosome"/>
</dbReference>
<feature type="domain" description="PepSY" evidence="2">
    <location>
        <begin position="253"/>
        <end position="313"/>
    </location>
</feature>
<evidence type="ECO:0000259" key="2">
    <source>
        <dbReference type="Pfam" id="PF03413"/>
    </source>
</evidence>
<dbReference type="InterPro" id="IPR025711">
    <property type="entry name" value="PepSY"/>
</dbReference>
<gene>
    <name evidence="3" type="ORF">MKQ68_25210</name>
</gene>
<keyword evidence="1" id="KW-1133">Transmembrane helix</keyword>
<feature type="transmembrane region" description="Helical" evidence="1">
    <location>
        <begin position="20"/>
        <end position="44"/>
    </location>
</feature>
<protein>
    <submittedName>
        <fullName evidence="3">PepSY domain-containing protein</fullName>
    </submittedName>
</protein>
<dbReference type="RefSeq" id="WP_264281476.1">
    <property type="nucleotide sequence ID" value="NZ_CP107006.1"/>
</dbReference>
<organism evidence="3 4">
    <name type="scientific">Chitinophaga horti</name>
    <dbReference type="NCBI Taxonomy" id="2920382"/>
    <lineage>
        <taxon>Bacteria</taxon>
        <taxon>Pseudomonadati</taxon>
        <taxon>Bacteroidota</taxon>
        <taxon>Chitinophagia</taxon>
        <taxon>Chitinophagales</taxon>
        <taxon>Chitinophagaceae</taxon>
        <taxon>Chitinophaga</taxon>
    </lineage>
</organism>
<feature type="transmembrane region" description="Helical" evidence="1">
    <location>
        <begin position="198"/>
        <end position="229"/>
    </location>
</feature>
<proteinExistence type="predicted"/>
<keyword evidence="4" id="KW-1185">Reference proteome</keyword>
<feature type="transmembrane region" description="Helical" evidence="1">
    <location>
        <begin position="473"/>
        <end position="491"/>
    </location>
</feature>
<dbReference type="PANTHER" id="PTHR34219">
    <property type="entry name" value="IRON-REGULATED INNER MEMBRANE PROTEIN-RELATED"/>
    <property type="match status" value="1"/>
</dbReference>
<accession>A0ABY6J511</accession>
<reference evidence="3" key="1">
    <citation type="submission" date="2022-10" db="EMBL/GenBank/DDBJ databases">
        <title>Chitinophaga sp. nov., isolated from soil.</title>
        <authorList>
            <person name="Jeon C.O."/>
        </authorList>
    </citation>
    <scope>NUCLEOTIDE SEQUENCE</scope>
    <source>
        <strain evidence="3">R8</strain>
    </source>
</reference>
<feature type="transmembrane region" description="Helical" evidence="1">
    <location>
        <begin position="409"/>
        <end position="427"/>
    </location>
</feature>
<name>A0ABY6J511_9BACT</name>
<sequence>MKQQKRLRWAKHQSRWFGKWHLYLGIIAGAIVAFTGLTGSILVFDDEIDRALNRELFDVLAQQQKIPLGEAITVIGQKHPTIHLDYIQNLGDKPNDAYHGYNFDTEEQFFFNPYTGDLSGKRIYETSFIHVVTDLHTSLLVPVAGQYIVGLATLCLLILTISGLRLWIPDKWKQLKSVLTVNFKASFKRQNYDWHNVLGFYSAPVVSLLSLTGVCITFSMLVVPLLFILSGQPPQGVAKLLSVQSIYVAGAQPLSPAEIVRIAEQHMPGSRAAGISLPHDSVSNWRIDMLGTRLPVEGNREMIMIDQYSGKILLSSRADFPDVGNAYLSWLTPIHYGSFGGLPTQILAIIGGLMPLVLFVTGFIIWWPRYKKQRKNGERPRQEKVPVLQQASLSGWLYFVFNIKKGMQYAACFVVVGALMGALYGLIRGIVIQPAVFTLLFTTVLVVINFAVALPVFLVAIPFKRARRAVTRYFALSLSFAAVFVGVYWLLTATGLKIF</sequence>